<feature type="binding site" evidence="7">
    <location>
        <position position="214"/>
    </location>
    <ligand>
        <name>Mg(2+)</name>
        <dbReference type="ChEBI" id="CHEBI:18420"/>
    </ligand>
</feature>
<dbReference type="AlphaFoldDB" id="A0A2Z4GFM6"/>
<dbReference type="EMBL" id="CP029480">
    <property type="protein sequence ID" value="AWV99855.1"/>
    <property type="molecule type" value="Genomic_DNA"/>
</dbReference>
<proteinExistence type="predicted"/>
<sequence length="343" mass="39324">MSSLSVLLKFLKGLLLSLSIIKEMSYFFSFLAIVLSSYFYIQIAEKFNITDVPNERSSHREITVRGLGIVFVIPVILFFVQSGFSYPFFMFGFILAAGISIIDDIYTVSSKIRLFIQIASVGFLLFELAVPNESFYYLTFLLILGVGIVNGFNFMDGINGLTGLYSLISLLTLIYINQLVILFIELDFLILMVLGVLIFLFFNFRKKARGFSGDVGSVGIGLVLCFFIFQLIFTTNDWRYIFLFFVYGLDTLVTIVIRLVRKENIFEAHRKHLYQLLANERGVSHLNVSISYGIAQILLNAWIISYREVVDFVFFIPFILTFILTVLLRIRINRESLLPNNKI</sequence>
<dbReference type="PANTHER" id="PTHR22926:SF3">
    <property type="entry name" value="UNDECAPRENYL-PHOSPHATE ALPHA-N-ACETYLGLUCOSAMINYL 1-PHOSPHATE TRANSFERASE"/>
    <property type="match status" value="1"/>
</dbReference>
<dbReference type="CDD" id="cd06854">
    <property type="entry name" value="GT_WbpL_WbcO_like"/>
    <property type="match status" value="1"/>
</dbReference>
<feature type="transmembrane region" description="Helical" evidence="8">
    <location>
        <begin position="216"/>
        <end position="234"/>
    </location>
</feature>
<keyword evidence="7" id="KW-0460">Magnesium</keyword>
<protein>
    <submittedName>
        <fullName evidence="9">UDP-GlcNAc--UDP-phosphate GlcNAc-1-phosphate transferase</fullName>
    </submittedName>
</protein>
<feature type="transmembrane region" description="Helical" evidence="8">
    <location>
        <begin position="309"/>
        <end position="328"/>
    </location>
</feature>
<name>A0A2Z4GFM6_9BACT</name>
<dbReference type="Pfam" id="PF00953">
    <property type="entry name" value="Glycos_transf_4"/>
    <property type="match status" value="1"/>
</dbReference>
<dbReference type="RefSeq" id="WP_111373223.1">
    <property type="nucleotide sequence ID" value="NZ_CP029480.1"/>
</dbReference>
<dbReference type="GO" id="GO:0016780">
    <property type="term" value="F:phosphotransferase activity, for other substituted phosphate groups"/>
    <property type="evidence" value="ECO:0007669"/>
    <property type="project" value="InterPro"/>
</dbReference>
<keyword evidence="6 8" id="KW-0472">Membrane</keyword>
<feature type="transmembrane region" description="Helical" evidence="8">
    <location>
        <begin position="282"/>
        <end position="303"/>
    </location>
</feature>
<feature type="binding site" evidence="7">
    <location>
        <position position="153"/>
    </location>
    <ligand>
        <name>Mg(2+)</name>
        <dbReference type="ChEBI" id="CHEBI:18420"/>
    </ligand>
</feature>
<keyword evidence="3 9" id="KW-0808">Transferase</keyword>
<dbReference type="GO" id="GO:0046872">
    <property type="term" value="F:metal ion binding"/>
    <property type="evidence" value="ECO:0007669"/>
    <property type="project" value="UniProtKB-KW"/>
</dbReference>
<dbReference type="OrthoDB" id="9783652at2"/>
<dbReference type="GO" id="GO:0071555">
    <property type="term" value="P:cell wall organization"/>
    <property type="evidence" value="ECO:0007669"/>
    <property type="project" value="TreeGrafter"/>
</dbReference>
<evidence type="ECO:0000256" key="2">
    <source>
        <dbReference type="ARBA" id="ARBA00022475"/>
    </source>
</evidence>
<dbReference type="PANTHER" id="PTHR22926">
    <property type="entry name" value="PHOSPHO-N-ACETYLMURAMOYL-PENTAPEPTIDE-TRANSFERASE"/>
    <property type="match status" value="1"/>
</dbReference>
<feature type="transmembrane region" description="Helical" evidence="8">
    <location>
        <begin position="188"/>
        <end position="204"/>
    </location>
</feature>
<evidence type="ECO:0000256" key="3">
    <source>
        <dbReference type="ARBA" id="ARBA00022679"/>
    </source>
</evidence>
<reference evidence="9 10" key="1">
    <citation type="submission" date="2018-05" db="EMBL/GenBank/DDBJ databases">
        <title>Complete genome sequence of Arcticibacterium luteifluviistationis SM1504T, a cytophagaceae bacterium isolated from Arctic surface seawater.</title>
        <authorList>
            <person name="Li Y."/>
            <person name="Qin Q.-L."/>
        </authorList>
    </citation>
    <scope>NUCLEOTIDE SEQUENCE [LARGE SCALE GENOMIC DNA]</scope>
    <source>
        <strain evidence="9 10">SM1504</strain>
    </source>
</reference>
<feature type="transmembrane region" description="Helical" evidence="8">
    <location>
        <begin position="240"/>
        <end position="261"/>
    </location>
</feature>
<accession>A0A2Z4GFM6</accession>
<evidence type="ECO:0000313" key="10">
    <source>
        <dbReference type="Proteomes" id="UP000249873"/>
    </source>
</evidence>
<comment type="cofactor">
    <cofactor evidence="7">
        <name>Mg(2+)</name>
        <dbReference type="ChEBI" id="CHEBI:18420"/>
    </cofactor>
</comment>
<feature type="transmembrane region" description="Helical" evidence="8">
    <location>
        <begin position="20"/>
        <end position="41"/>
    </location>
</feature>
<evidence type="ECO:0000256" key="1">
    <source>
        <dbReference type="ARBA" id="ARBA00004651"/>
    </source>
</evidence>
<keyword evidence="4 8" id="KW-0812">Transmembrane</keyword>
<dbReference type="GO" id="GO:0005886">
    <property type="term" value="C:plasma membrane"/>
    <property type="evidence" value="ECO:0007669"/>
    <property type="project" value="UniProtKB-SubCell"/>
</dbReference>
<dbReference type="GO" id="GO:0009103">
    <property type="term" value="P:lipopolysaccharide biosynthetic process"/>
    <property type="evidence" value="ECO:0007669"/>
    <property type="project" value="TreeGrafter"/>
</dbReference>
<dbReference type="GO" id="GO:0044038">
    <property type="term" value="P:cell wall macromolecule biosynthetic process"/>
    <property type="evidence" value="ECO:0007669"/>
    <property type="project" value="TreeGrafter"/>
</dbReference>
<dbReference type="InterPro" id="IPR000715">
    <property type="entry name" value="Glycosyl_transferase_4"/>
</dbReference>
<keyword evidence="5 8" id="KW-1133">Transmembrane helix</keyword>
<feature type="transmembrane region" description="Helical" evidence="8">
    <location>
        <begin position="164"/>
        <end position="182"/>
    </location>
</feature>
<evidence type="ECO:0000256" key="8">
    <source>
        <dbReference type="SAM" id="Phobius"/>
    </source>
</evidence>
<feature type="transmembrane region" description="Helical" evidence="8">
    <location>
        <begin position="112"/>
        <end position="129"/>
    </location>
</feature>
<keyword evidence="7" id="KW-0479">Metal-binding</keyword>
<feature type="transmembrane region" description="Helical" evidence="8">
    <location>
        <begin position="86"/>
        <end position="105"/>
    </location>
</feature>
<keyword evidence="2" id="KW-1003">Cell membrane</keyword>
<organism evidence="9 10">
    <name type="scientific">Arcticibacterium luteifluviistationis</name>
    <dbReference type="NCBI Taxonomy" id="1784714"/>
    <lineage>
        <taxon>Bacteria</taxon>
        <taxon>Pseudomonadati</taxon>
        <taxon>Bacteroidota</taxon>
        <taxon>Cytophagia</taxon>
        <taxon>Cytophagales</taxon>
        <taxon>Leadbetterellaceae</taxon>
        <taxon>Arcticibacterium</taxon>
    </lineage>
</organism>
<evidence type="ECO:0000256" key="5">
    <source>
        <dbReference type="ARBA" id="ARBA00022989"/>
    </source>
</evidence>
<evidence type="ECO:0000256" key="7">
    <source>
        <dbReference type="PIRSR" id="PIRSR600715-1"/>
    </source>
</evidence>
<evidence type="ECO:0000256" key="6">
    <source>
        <dbReference type="ARBA" id="ARBA00023136"/>
    </source>
</evidence>
<dbReference type="Proteomes" id="UP000249873">
    <property type="component" value="Chromosome"/>
</dbReference>
<gene>
    <name evidence="9" type="ORF">DJ013_17420</name>
</gene>
<dbReference type="KEGG" id="als:DJ013_17420"/>
<keyword evidence="10" id="KW-1185">Reference proteome</keyword>
<feature type="transmembrane region" description="Helical" evidence="8">
    <location>
        <begin position="135"/>
        <end position="152"/>
    </location>
</feature>
<evidence type="ECO:0000256" key="4">
    <source>
        <dbReference type="ARBA" id="ARBA00022692"/>
    </source>
</evidence>
<comment type="subcellular location">
    <subcellularLocation>
        <location evidence="1">Cell membrane</location>
        <topology evidence="1">Multi-pass membrane protein</topology>
    </subcellularLocation>
</comment>
<evidence type="ECO:0000313" key="9">
    <source>
        <dbReference type="EMBL" id="AWV99855.1"/>
    </source>
</evidence>
<feature type="transmembrane region" description="Helical" evidence="8">
    <location>
        <begin position="62"/>
        <end position="80"/>
    </location>
</feature>